<dbReference type="EMBL" id="JBEAFC010000007">
    <property type="protein sequence ID" value="KAL1551390.1"/>
    <property type="molecule type" value="Genomic_DNA"/>
</dbReference>
<name>A0ABD1H5W9_SALDI</name>
<keyword evidence="2" id="KW-0472">Membrane</keyword>
<protein>
    <recommendedName>
        <fullName evidence="5">Transmembrane protein</fullName>
    </recommendedName>
</protein>
<feature type="region of interest" description="Disordered" evidence="1">
    <location>
        <begin position="63"/>
        <end position="86"/>
    </location>
</feature>
<evidence type="ECO:0000313" key="4">
    <source>
        <dbReference type="Proteomes" id="UP001567538"/>
    </source>
</evidence>
<gene>
    <name evidence="3" type="ORF">AAHA92_19241</name>
</gene>
<evidence type="ECO:0000256" key="1">
    <source>
        <dbReference type="SAM" id="MobiDB-lite"/>
    </source>
</evidence>
<reference evidence="3 4" key="1">
    <citation type="submission" date="2024-06" db="EMBL/GenBank/DDBJ databases">
        <title>A chromosome level genome sequence of Diviner's sage (Salvia divinorum).</title>
        <authorList>
            <person name="Ford S.A."/>
            <person name="Ro D.-K."/>
            <person name="Ness R.W."/>
            <person name="Phillips M.A."/>
        </authorList>
    </citation>
    <scope>NUCLEOTIDE SEQUENCE [LARGE SCALE GENOMIC DNA]</scope>
    <source>
        <strain evidence="3">SAF-2024a</strain>
        <tissue evidence="3">Leaf</tissue>
    </source>
</reference>
<proteinExistence type="predicted"/>
<comment type="caution">
    <text evidence="3">The sequence shown here is derived from an EMBL/GenBank/DDBJ whole genome shotgun (WGS) entry which is preliminary data.</text>
</comment>
<keyword evidence="4" id="KW-1185">Reference proteome</keyword>
<keyword evidence="2" id="KW-0812">Transmembrane</keyword>
<keyword evidence="2" id="KW-1133">Transmembrane helix</keyword>
<evidence type="ECO:0000256" key="2">
    <source>
        <dbReference type="SAM" id="Phobius"/>
    </source>
</evidence>
<evidence type="ECO:0000313" key="3">
    <source>
        <dbReference type="EMBL" id="KAL1551390.1"/>
    </source>
</evidence>
<dbReference type="PANTHER" id="PTHR37706:SF2">
    <property type="entry name" value="TRANSMEMBRANE PROTEIN"/>
    <property type="match status" value="1"/>
</dbReference>
<dbReference type="PANTHER" id="PTHR37706">
    <property type="entry name" value="TRANSMEMBRANE PROTEIN"/>
    <property type="match status" value="1"/>
</dbReference>
<dbReference type="Proteomes" id="UP001567538">
    <property type="component" value="Unassembled WGS sequence"/>
</dbReference>
<sequence length="136" mass="15510">MASSSCNCRNIVNHHHHHHNRAIAPPPIYSCTAATTDRMTSCFSTYSYSFKLDRRNSFPPKRNSWLGCPRATGPTPEPPSEKHLSPISGVTTTFTRFQDTLRIVFAVLFWMSLFFWSSIWDRGSGGSPNKRSRFKK</sequence>
<evidence type="ECO:0008006" key="5">
    <source>
        <dbReference type="Google" id="ProtNLM"/>
    </source>
</evidence>
<feature type="transmembrane region" description="Helical" evidence="2">
    <location>
        <begin position="103"/>
        <end position="120"/>
    </location>
</feature>
<dbReference type="AlphaFoldDB" id="A0ABD1H5W9"/>
<accession>A0ABD1H5W9</accession>
<organism evidence="3 4">
    <name type="scientific">Salvia divinorum</name>
    <name type="common">Maria pastora</name>
    <name type="synonym">Diviner's sage</name>
    <dbReference type="NCBI Taxonomy" id="28513"/>
    <lineage>
        <taxon>Eukaryota</taxon>
        <taxon>Viridiplantae</taxon>
        <taxon>Streptophyta</taxon>
        <taxon>Embryophyta</taxon>
        <taxon>Tracheophyta</taxon>
        <taxon>Spermatophyta</taxon>
        <taxon>Magnoliopsida</taxon>
        <taxon>eudicotyledons</taxon>
        <taxon>Gunneridae</taxon>
        <taxon>Pentapetalae</taxon>
        <taxon>asterids</taxon>
        <taxon>lamiids</taxon>
        <taxon>Lamiales</taxon>
        <taxon>Lamiaceae</taxon>
        <taxon>Nepetoideae</taxon>
        <taxon>Mentheae</taxon>
        <taxon>Salviinae</taxon>
        <taxon>Salvia</taxon>
        <taxon>Salvia subgen. Calosphace</taxon>
    </lineage>
</organism>